<evidence type="ECO:0000256" key="1">
    <source>
        <dbReference type="SAM" id="MobiDB-lite"/>
    </source>
</evidence>
<feature type="non-terminal residue" evidence="2">
    <location>
        <position position="145"/>
    </location>
</feature>
<feature type="non-terminal residue" evidence="2">
    <location>
        <position position="1"/>
    </location>
</feature>
<evidence type="ECO:0000313" key="2">
    <source>
        <dbReference type="EMBL" id="KAK5046210.1"/>
    </source>
</evidence>
<keyword evidence="3" id="KW-1185">Reference proteome</keyword>
<name>A0ABR0IUL4_9PEZI</name>
<feature type="compositionally biased region" description="Basic and acidic residues" evidence="1">
    <location>
        <begin position="1"/>
        <end position="25"/>
    </location>
</feature>
<comment type="caution">
    <text evidence="2">The sequence shown here is derived from an EMBL/GenBank/DDBJ whole genome shotgun (WGS) entry which is preliminary data.</text>
</comment>
<reference evidence="2 3" key="1">
    <citation type="submission" date="2023-08" db="EMBL/GenBank/DDBJ databases">
        <title>Black Yeasts Isolated from many extreme environments.</title>
        <authorList>
            <person name="Coleine C."/>
            <person name="Stajich J.E."/>
            <person name="Selbmann L."/>
        </authorList>
    </citation>
    <scope>NUCLEOTIDE SEQUENCE [LARGE SCALE GENOMIC DNA]</scope>
    <source>
        <strain evidence="2 3">CCFEE 536</strain>
    </source>
</reference>
<dbReference type="EMBL" id="JAVRRA010028081">
    <property type="protein sequence ID" value="KAK5046210.1"/>
    <property type="molecule type" value="Genomic_DNA"/>
</dbReference>
<dbReference type="Proteomes" id="UP001357485">
    <property type="component" value="Unassembled WGS sequence"/>
</dbReference>
<gene>
    <name evidence="2" type="ORF">LTR16_011299</name>
</gene>
<feature type="compositionally biased region" description="Basic and acidic residues" evidence="1">
    <location>
        <begin position="136"/>
        <end position="145"/>
    </location>
</feature>
<feature type="region of interest" description="Disordered" evidence="1">
    <location>
        <begin position="1"/>
        <end position="145"/>
    </location>
</feature>
<proteinExistence type="predicted"/>
<evidence type="ECO:0000313" key="3">
    <source>
        <dbReference type="Proteomes" id="UP001357485"/>
    </source>
</evidence>
<sequence length="145" mass="16448">QDRRRALQEPARRDPGQPRRAEVGPRRLQVPLPRQERARLHLDQSDHPLRGLLHGLDDREDRLQRPRGLAPGVEHPDRGHQGAEEGRRLRLEGEADRRLGAGPRGRRWPRNCGPQGPDVDRHGHGAEGRAIQSPDCHWRPEVGGV</sequence>
<organism evidence="2 3">
    <name type="scientific">Cryomyces antarcticus</name>
    <dbReference type="NCBI Taxonomy" id="329879"/>
    <lineage>
        <taxon>Eukaryota</taxon>
        <taxon>Fungi</taxon>
        <taxon>Dikarya</taxon>
        <taxon>Ascomycota</taxon>
        <taxon>Pezizomycotina</taxon>
        <taxon>Dothideomycetes</taxon>
        <taxon>Dothideomycetes incertae sedis</taxon>
        <taxon>Cryomyces</taxon>
    </lineage>
</organism>
<feature type="compositionally biased region" description="Basic and acidic residues" evidence="1">
    <location>
        <begin position="74"/>
        <end position="99"/>
    </location>
</feature>
<accession>A0ABR0IUL4</accession>
<feature type="compositionally biased region" description="Basic and acidic residues" evidence="1">
    <location>
        <begin position="118"/>
        <end position="127"/>
    </location>
</feature>
<protein>
    <submittedName>
        <fullName evidence="2">Uncharacterized protein</fullName>
    </submittedName>
</protein>
<feature type="compositionally biased region" description="Basic and acidic residues" evidence="1">
    <location>
        <begin position="34"/>
        <end position="64"/>
    </location>
</feature>